<dbReference type="GO" id="GO:0034599">
    <property type="term" value="P:cellular response to oxidative stress"/>
    <property type="evidence" value="ECO:0007669"/>
    <property type="project" value="TreeGrafter"/>
</dbReference>
<evidence type="ECO:0000313" key="3">
    <source>
        <dbReference type="EMBL" id="TNC78882.1"/>
    </source>
</evidence>
<comment type="similarity">
    <text evidence="1">Belongs to the glutaredoxin family.</text>
</comment>
<evidence type="ECO:0000256" key="1">
    <source>
        <dbReference type="ARBA" id="ARBA00007787"/>
    </source>
</evidence>
<reference evidence="3 4" key="1">
    <citation type="submission" date="2019-06" db="EMBL/GenBank/DDBJ databases">
        <title>Genome sequence of Janthinobacterium lividum UCD_MED1.</title>
        <authorList>
            <person name="De Leon M.E."/>
            <person name="Jospin G."/>
        </authorList>
    </citation>
    <scope>NUCLEOTIDE SEQUENCE [LARGE SCALE GENOMIC DNA]</scope>
    <source>
        <strain evidence="3 4">UCD_MED1</strain>
    </source>
</reference>
<proteinExistence type="inferred from homology"/>
<evidence type="ECO:0000313" key="4">
    <source>
        <dbReference type="Proteomes" id="UP000305681"/>
    </source>
</evidence>
<dbReference type="GO" id="GO:0005737">
    <property type="term" value="C:cytoplasm"/>
    <property type="evidence" value="ECO:0007669"/>
    <property type="project" value="TreeGrafter"/>
</dbReference>
<dbReference type="PANTHER" id="PTHR45694:SF18">
    <property type="entry name" value="GLUTAREDOXIN-1-RELATED"/>
    <property type="match status" value="1"/>
</dbReference>
<dbReference type="PANTHER" id="PTHR45694">
    <property type="entry name" value="GLUTAREDOXIN 2"/>
    <property type="match status" value="1"/>
</dbReference>
<dbReference type="Pfam" id="PF00462">
    <property type="entry name" value="Glutaredoxin"/>
    <property type="match status" value="1"/>
</dbReference>
<dbReference type="SUPFAM" id="SSF52833">
    <property type="entry name" value="Thioredoxin-like"/>
    <property type="match status" value="1"/>
</dbReference>
<dbReference type="InterPro" id="IPR036249">
    <property type="entry name" value="Thioredoxin-like_sf"/>
</dbReference>
<gene>
    <name evidence="3" type="ORF">FHI69_06450</name>
</gene>
<comment type="caution">
    <text evidence="3">The sequence shown here is derived from an EMBL/GenBank/DDBJ whole genome shotgun (WGS) entry which is preliminary data.</text>
</comment>
<name>A0A031GVA3_9BURK</name>
<dbReference type="GO" id="GO:0015038">
    <property type="term" value="F:glutathione disulfide oxidoreductase activity"/>
    <property type="evidence" value="ECO:0007669"/>
    <property type="project" value="TreeGrafter"/>
</dbReference>
<dbReference type="OrthoDB" id="7867335at2"/>
<sequence length="127" mass="14302">MTRAILDQAQIHSAARPLIGSKHKDIVREVQAAIAAHQVVVVGMALNPFPRKARKILDVLGTPYQYLQYGSYLNQWHRRNALKMWTGWPTFPMVFVNGVLIGGASELQKLVENGEFSAMLAKKVREF</sequence>
<dbReference type="Gene3D" id="3.40.30.10">
    <property type="entry name" value="Glutaredoxin"/>
    <property type="match status" value="1"/>
</dbReference>
<dbReference type="EMBL" id="VDGE01000001">
    <property type="protein sequence ID" value="TNC78882.1"/>
    <property type="molecule type" value="Genomic_DNA"/>
</dbReference>
<dbReference type="RefSeq" id="WP_034749913.1">
    <property type="nucleotide sequence ID" value="NZ_JFYR01000004.1"/>
</dbReference>
<organism evidence="3 4">
    <name type="scientific">Janthinobacterium lividum</name>
    <dbReference type="NCBI Taxonomy" id="29581"/>
    <lineage>
        <taxon>Bacteria</taxon>
        <taxon>Pseudomonadati</taxon>
        <taxon>Pseudomonadota</taxon>
        <taxon>Betaproteobacteria</taxon>
        <taxon>Burkholderiales</taxon>
        <taxon>Oxalobacteraceae</taxon>
        <taxon>Janthinobacterium</taxon>
    </lineage>
</organism>
<dbReference type="AlphaFoldDB" id="A0A031GVA3"/>
<dbReference type="Proteomes" id="UP000305681">
    <property type="component" value="Unassembled WGS sequence"/>
</dbReference>
<protein>
    <submittedName>
        <fullName evidence="3">Glutaredoxin</fullName>
    </submittedName>
</protein>
<accession>A0A031GVA3</accession>
<dbReference type="PROSITE" id="PS51354">
    <property type="entry name" value="GLUTAREDOXIN_2"/>
    <property type="match status" value="1"/>
</dbReference>
<dbReference type="InterPro" id="IPR002109">
    <property type="entry name" value="Glutaredoxin"/>
</dbReference>
<dbReference type="eggNOG" id="COG0278">
    <property type="taxonomic scope" value="Bacteria"/>
</dbReference>
<feature type="domain" description="Glutaredoxin" evidence="2">
    <location>
        <begin position="48"/>
        <end position="101"/>
    </location>
</feature>
<evidence type="ECO:0000259" key="2">
    <source>
        <dbReference type="Pfam" id="PF00462"/>
    </source>
</evidence>